<accession>I0Q0I8</accession>
<organism evidence="1 2">
    <name type="scientific">Streptococcus oralis SK610</name>
    <dbReference type="NCBI Taxonomy" id="1095741"/>
    <lineage>
        <taxon>Bacteria</taxon>
        <taxon>Bacillati</taxon>
        <taxon>Bacillota</taxon>
        <taxon>Bacilli</taxon>
        <taxon>Lactobacillales</taxon>
        <taxon>Streptococcaceae</taxon>
        <taxon>Streptococcus</taxon>
    </lineage>
</organism>
<name>I0Q0I8_STROR</name>
<comment type="caution">
    <text evidence="1">The sequence shown here is derived from an EMBL/GenBank/DDBJ whole genome shotgun (WGS) entry which is preliminary data.</text>
</comment>
<proteinExistence type="predicted"/>
<sequence length="37" mass="4119">MLQTTSDSLSLKDKSLAKTATKKEDHLDLLFLGERLA</sequence>
<evidence type="ECO:0000313" key="1">
    <source>
        <dbReference type="EMBL" id="EIC74790.1"/>
    </source>
</evidence>
<gene>
    <name evidence="1" type="ORF">HMPREF1115_1024</name>
</gene>
<reference evidence="1 2" key="1">
    <citation type="submission" date="2012-03" db="EMBL/GenBank/DDBJ databases">
        <authorList>
            <person name="Durkin A.S."/>
            <person name="McCorrison J."/>
            <person name="Torralba M."/>
            <person name="Gillis M."/>
            <person name="Methe B."/>
            <person name="Sutton G."/>
            <person name="Nelson K.E."/>
        </authorList>
    </citation>
    <scope>NUCLEOTIDE SEQUENCE [LARGE SCALE GENOMIC DNA]</scope>
    <source>
        <strain evidence="1 2">SK610</strain>
    </source>
</reference>
<dbReference type="EMBL" id="AJKQ01000031">
    <property type="protein sequence ID" value="EIC74790.1"/>
    <property type="molecule type" value="Genomic_DNA"/>
</dbReference>
<dbReference type="Proteomes" id="UP000004548">
    <property type="component" value="Unassembled WGS sequence"/>
</dbReference>
<evidence type="ECO:0000313" key="2">
    <source>
        <dbReference type="Proteomes" id="UP000004548"/>
    </source>
</evidence>
<protein>
    <submittedName>
        <fullName evidence="1">Uncharacterized protein</fullName>
    </submittedName>
</protein>
<dbReference type="AlphaFoldDB" id="I0Q0I8"/>